<accession>A0A1B9ADP9</accession>
<sequence>MKRKGECGIPKIKANQYKGLAQDNAIKANDRRREEVLMSPSLTLSLDRYGFVKEVKAHDERMTLNAASNLRNKHANELIADKSGSFFSRLKNDMKEPAFFLPEFRLYLKEETYRWFRGIVIKNGQNGYELICHDISKEKNDIEFLEDQQKVWSAVADQAPLSVILSQLAKAIERQIDGGVCSVFLYDEVKQQFQLGASPHLSYNFNRVTGFLLSTHHSEAMKAVQKK</sequence>
<comment type="caution">
    <text evidence="1">The sequence shown here is derived from an EMBL/GenBank/DDBJ whole genome shotgun (WGS) entry which is preliminary data.</text>
</comment>
<dbReference type="RefSeq" id="WP_065411854.1">
    <property type="nucleotide sequence ID" value="NZ_MAYT01000030.1"/>
</dbReference>
<keyword evidence="2" id="KW-1185">Reference proteome</keyword>
<dbReference type="Proteomes" id="UP000092578">
    <property type="component" value="Unassembled WGS sequence"/>
</dbReference>
<gene>
    <name evidence="1" type="ORF">A8F95_14680</name>
</gene>
<proteinExistence type="predicted"/>
<protein>
    <submittedName>
        <fullName evidence="1">Uncharacterized protein</fullName>
    </submittedName>
</protein>
<dbReference type="EMBL" id="MAYT01000030">
    <property type="protein sequence ID" value="OCA81958.1"/>
    <property type="molecule type" value="Genomic_DNA"/>
</dbReference>
<organism evidence="1 2">
    <name type="scientific">Pseudobacillus wudalianchiensis</name>
    <dbReference type="NCBI Taxonomy" id="1743143"/>
    <lineage>
        <taxon>Bacteria</taxon>
        <taxon>Bacillati</taxon>
        <taxon>Bacillota</taxon>
        <taxon>Bacilli</taxon>
        <taxon>Bacillales</taxon>
        <taxon>Bacillaceae</taxon>
        <taxon>Pseudobacillus</taxon>
    </lineage>
</organism>
<name>A0A1B9ADP9_9BACI</name>
<reference evidence="2" key="1">
    <citation type="submission" date="2016-05" db="EMBL/GenBank/DDBJ databases">
        <authorList>
            <person name="Liu B."/>
            <person name="Wang J."/>
            <person name="Zhu Y."/>
            <person name="Liu G."/>
            <person name="Chen Q."/>
            <person name="Chen Z."/>
            <person name="Lan J."/>
            <person name="Che J."/>
            <person name="Ge C."/>
            <person name="Shi H."/>
            <person name="Pan Z."/>
            <person name="Liu X."/>
        </authorList>
    </citation>
    <scope>NUCLEOTIDE SEQUENCE [LARGE SCALE GENOMIC DNA]</scope>
    <source>
        <strain evidence="2">FJAT-27215</strain>
    </source>
</reference>
<evidence type="ECO:0000313" key="1">
    <source>
        <dbReference type="EMBL" id="OCA81958.1"/>
    </source>
</evidence>
<evidence type="ECO:0000313" key="2">
    <source>
        <dbReference type="Proteomes" id="UP000092578"/>
    </source>
</evidence>
<dbReference type="AlphaFoldDB" id="A0A1B9ADP9"/>